<gene>
    <name evidence="1" type="ORF">GCK32_021114</name>
</gene>
<name>A0AAN8ER60_TRICO</name>
<proteinExistence type="predicted"/>
<dbReference type="EMBL" id="WIXE01024827">
    <property type="protein sequence ID" value="KAK5965235.1"/>
    <property type="molecule type" value="Genomic_DNA"/>
</dbReference>
<dbReference type="AlphaFoldDB" id="A0AAN8ER60"/>
<protein>
    <submittedName>
        <fullName evidence="1">Uncharacterized protein</fullName>
    </submittedName>
</protein>
<sequence>MRLEKTPAWTINRESTDSTFLVVGHFSFPLQGTEQLLSHRQQSTNYRSHCL</sequence>
<reference evidence="1 2" key="1">
    <citation type="submission" date="2019-10" db="EMBL/GenBank/DDBJ databases">
        <title>Assembly and Annotation for the nematode Trichostrongylus colubriformis.</title>
        <authorList>
            <person name="Martin J."/>
        </authorList>
    </citation>
    <scope>NUCLEOTIDE SEQUENCE [LARGE SCALE GENOMIC DNA]</scope>
    <source>
        <strain evidence="1">G859</strain>
        <tissue evidence="1">Whole worm</tissue>
    </source>
</reference>
<evidence type="ECO:0000313" key="1">
    <source>
        <dbReference type="EMBL" id="KAK5965235.1"/>
    </source>
</evidence>
<keyword evidence="2" id="KW-1185">Reference proteome</keyword>
<organism evidence="1 2">
    <name type="scientific">Trichostrongylus colubriformis</name>
    <name type="common">Black scour worm</name>
    <dbReference type="NCBI Taxonomy" id="6319"/>
    <lineage>
        <taxon>Eukaryota</taxon>
        <taxon>Metazoa</taxon>
        <taxon>Ecdysozoa</taxon>
        <taxon>Nematoda</taxon>
        <taxon>Chromadorea</taxon>
        <taxon>Rhabditida</taxon>
        <taxon>Rhabditina</taxon>
        <taxon>Rhabditomorpha</taxon>
        <taxon>Strongyloidea</taxon>
        <taxon>Trichostrongylidae</taxon>
        <taxon>Trichostrongylus</taxon>
    </lineage>
</organism>
<comment type="caution">
    <text evidence="1">The sequence shown here is derived from an EMBL/GenBank/DDBJ whole genome shotgun (WGS) entry which is preliminary data.</text>
</comment>
<dbReference type="Proteomes" id="UP001331761">
    <property type="component" value="Unassembled WGS sequence"/>
</dbReference>
<evidence type="ECO:0000313" key="2">
    <source>
        <dbReference type="Proteomes" id="UP001331761"/>
    </source>
</evidence>
<accession>A0AAN8ER60</accession>